<dbReference type="PANTHER" id="PTHR45953">
    <property type="entry name" value="IDURONATE 2-SULFATASE"/>
    <property type="match status" value="1"/>
</dbReference>
<dbReference type="GO" id="GO:0046872">
    <property type="term" value="F:metal ion binding"/>
    <property type="evidence" value="ECO:0007669"/>
    <property type="project" value="UniProtKB-KW"/>
</dbReference>
<dbReference type="GO" id="GO:0008484">
    <property type="term" value="F:sulfuric ester hydrolase activity"/>
    <property type="evidence" value="ECO:0007669"/>
    <property type="project" value="TreeGrafter"/>
</dbReference>
<evidence type="ECO:0000256" key="1">
    <source>
        <dbReference type="ARBA" id="ARBA00008779"/>
    </source>
</evidence>
<organism evidence="5 6">
    <name type="scientific">Parapedobacter pyrenivorans</name>
    <dbReference type="NCBI Taxonomy" id="1305674"/>
    <lineage>
        <taxon>Bacteria</taxon>
        <taxon>Pseudomonadati</taxon>
        <taxon>Bacteroidota</taxon>
        <taxon>Sphingobacteriia</taxon>
        <taxon>Sphingobacteriales</taxon>
        <taxon>Sphingobacteriaceae</taxon>
        <taxon>Parapedobacter</taxon>
    </lineage>
</organism>
<feature type="domain" description="Sulfatase N-terminal" evidence="4">
    <location>
        <begin position="31"/>
        <end position="385"/>
    </location>
</feature>
<dbReference type="InterPro" id="IPR000917">
    <property type="entry name" value="Sulfatase_N"/>
</dbReference>
<dbReference type="SUPFAM" id="SSF53649">
    <property type="entry name" value="Alkaline phosphatase-like"/>
    <property type="match status" value="1"/>
</dbReference>
<dbReference type="GO" id="GO:0005737">
    <property type="term" value="C:cytoplasm"/>
    <property type="evidence" value="ECO:0007669"/>
    <property type="project" value="TreeGrafter"/>
</dbReference>
<gene>
    <name evidence="5" type="ORF">GCM10007415_38780</name>
</gene>
<evidence type="ECO:0000256" key="3">
    <source>
        <dbReference type="ARBA" id="ARBA00022801"/>
    </source>
</evidence>
<evidence type="ECO:0000313" key="6">
    <source>
        <dbReference type="Proteomes" id="UP000660862"/>
    </source>
</evidence>
<comment type="caution">
    <text evidence="5">The sequence shown here is derived from an EMBL/GenBank/DDBJ whole genome shotgun (WGS) entry which is preliminary data.</text>
</comment>
<reference evidence="5" key="2">
    <citation type="submission" date="2020-09" db="EMBL/GenBank/DDBJ databases">
        <authorList>
            <person name="Sun Q."/>
            <person name="Zhou Y."/>
        </authorList>
    </citation>
    <scope>NUCLEOTIDE SEQUENCE</scope>
    <source>
        <strain evidence="5">CGMCC 1.12195</strain>
    </source>
</reference>
<protein>
    <submittedName>
        <fullName evidence="5">Choline-sulfatase</fullName>
    </submittedName>
</protein>
<dbReference type="Pfam" id="PF00884">
    <property type="entry name" value="Sulfatase"/>
    <property type="match status" value="1"/>
</dbReference>
<dbReference type="PANTHER" id="PTHR45953:SF1">
    <property type="entry name" value="IDURONATE 2-SULFATASE"/>
    <property type="match status" value="1"/>
</dbReference>
<dbReference type="Gene3D" id="3.40.720.10">
    <property type="entry name" value="Alkaline Phosphatase, subunit A"/>
    <property type="match status" value="1"/>
</dbReference>
<evidence type="ECO:0000256" key="2">
    <source>
        <dbReference type="ARBA" id="ARBA00022723"/>
    </source>
</evidence>
<reference evidence="5" key="1">
    <citation type="journal article" date="2014" name="Int. J. Syst. Evol. Microbiol.">
        <title>Complete genome sequence of Corynebacterium casei LMG S-19264T (=DSM 44701T), isolated from a smear-ripened cheese.</title>
        <authorList>
            <consortium name="US DOE Joint Genome Institute (JGI-PGF)"/>
            <person name="Walter F."/>
            <person name="Albersmeier A."/>
            <person name="Kalinowski J."/>
            <person name="Ruckert C."/>
        </authorList>
    </citation>
    <scope>NUCLEOTIDE SEQUENCE</scope>
    <source>
        <strain evidence="5">CGMCC 1.12195</strain>
    </source>
</reference>
<dbReference type="InterPro" id="IPR017850">
    <property type="entry name" value="Alkaline_phosphatase_core_sf"/>
</dbReference>
<dbReference type="RefSeq" id="WP_188507760.1">
    <property type="nucleotide sequence ID" value="NZ_BMER01000005.1"/>
</dbReference>
<keyword evidence="3" id="KW-0378">Hydrolase</keyword>
<dbReference type="Proteomes" id="UP000660862">
    <property type="component" value="Unassembled WGS sequence"/>
</dbReference>
<dbReference type="InterPro" id="IPR024607">
    <property type="entry name" value="Sulfatase_CS"/>
</dbReference>
<name>A0A917HZI7_9SPHI</name>
<proteinExistence type="inferred from homology"/>
<accession>A0A917HZI7</accession>
<dbReference type="EMBL" id="BMER01000005">
    <property type="protein sequence ID" value="GGG99275.1"/>
    <property type="molecule type" value="Genomic_DNA"/>
</dbReference>
<evidence type="ECO:0000259" key="4">
    <source>
        <dbReference type="Pfam" id="PF00884"/>
    </source>
</evidence>
<dbReference type="AlphaFoldDB" id="A0A917HZI7"/>
<comment type="similarity">
    <text evidence="1">Belongs to the sulfatase family.</text>
</comment>
<sequence length="507" mass="57588">MKYGSLSFLLVGYLLLFAARSSGQQKASPPIIIIMADQLRADVIGEMTPNISALAEAGVSFTSAYAASPLCAPSRASFFTGLYPNRTHSLINPWAPQDAHYGYVSAGIPNLYTLMEDSWDSWHVGKQHLFTEDPLEKDPESKTHWITQQTYAQWMKSEGVDKPGGRAFKALVPEQVSGRHTGARYYSTPFAAPYAPGVDYFTDRYFSNEAQRAIRQRDKTKPLLLNCMFLAPHPPFHIPEPYFSVIPSQQVDLPDNVGQWYPGQSPLQLYNITGFLGTRYTRDEWRDTWAKYLGLVKLLDDEVGRIVQTLKEEGLYEQAIVIFTADHGEMLGSHSLWQKNCMYEESVRVPLYIRFPVGFPVDRTAIVEPVSLVDVLPTLLDYTGVPVPEDLDGQSLLPLVRNEQPNKARPIFLQYDGNGSLGNFQRAVVKDGYKLIVDLFGDEVFLELYQVTEDPQEKMNLAFQRENERRVRELLTCLRAHMEQTDDHLSIPENVYVQFTSHYNRLN</sequence>
<keyword evidence="6" id="KW-1185">Reference proteome</keyword>
<dbReference type="PROSITE" id="PS00523">
    <property type="entry name" value="SULFATASE_1"/>
    <property type="match status" value="1"/>
</dbReference>
<evidence type="ECO:0000313" key="5">
    <source>
        <dbReference type="EMBL" id="GGG99275.1"/>
    </source>
</evidence>
<keyword evidence="2" id="KW-0479">Metal-binding</keyword>